<organism evidence="3 4">
    <name type="scientific">Ottowia testudinis</name>
    <dbReference type="NCBI Taxonomy" id="2816950"/>
    <lineage>
        <taxon>Bacteria</taxon>
        <taxon>Pseudomonadati</taxon>
        <taxon>Pseudomonadota</taxon>
        <taxon>Betaproteobacteria</taxon>
        <taxon>Burkholderiales</taxon>
        <taxon>Comamonadaceae</taxon>
        <taxon>Ottowia</taxon>
    </lineage>
</organism>
<dbReference type="InterPro" id="IPR037914">
    <property type="entry name" value="SpoVT-AbrB_sf"/>
</dbReference>
<evidence type="ECO:0000256" key="1">
    <source>
        <dbReference type="PROSITE-ProRule" id="PRU01076"/>
    </source>
</evidence>
<name>A0A975H2B3_9BURK</name>
<dbReference type="RefSeq" id="WP_208007402.1">
    <property type="nucleotide sequence ID" value="NZ_CP071796.1"/>
</dbReference>
<keyword evidence="4" id="KW-1185">Reference proteome</keyword>
<evidence type="ECO:0000313" key="3">
    <source>
        <dbReference type="EMBL" id="QTD43995.1"/>
    </source>
</evidence>
<dbReference type="GO" id="GO:0003677">
    <property type="term" value="F:DNA binding"/>
    <property type="evidence" value="ECO:0007669"/>
    <property type="project" value="UniProtKB-UniRule"/>
</dbReference>
<gene>
    <name evidence="3" type="ORF">J1M35_12685</name>
</gene>
<dbReference type="NCBIfam" id="TIGR01439">
    <property type="entry name" value="lp_hng_hel_AbrB"/>
    <property type="match status" value="1"/>
</dbReference>
<dbReference type="SUPFAM" id="SSF89447">
    <property type="entry name" value="AbrB/MazE/MraZ-like"/>
    <property type="match status" value="1"/>
</dbReference>
<dbReference type="EMBL" id="CP071796">
    <property type="protein sequence ID" value="QTD43995.1"/>
    <property type="molecule type" value="Genomic_DNA"/>
</dbReference>
<dbReference type="SMART" id="SM00966">
    <property type="entry name" value="SpoVT_AbrB"/>
    <property type="match status" value="1"/>
</dbReference>
<dbReference type="PROSITE" id="PS51740">
    <property type="entry name" value="SPOVT_ABRB"/>
    <property type="match status" value="1"/>
</dbReference>
<dbReference type="KEGG" id="otd:J1M35_12685"/>
<evidence type="ECO:0000313" key="4">
    <source>
        <dbReference type="Proteomes" id="UP000663903"/>
    </source>
</evidence>
<protein>
    <submittedName>
        <fullName evidence="3">Type II toxin-antitoxin system PrlF family antitoxin</fullName>
    </submittedName>
</protein>
<accession>A0A975H2B3</accession>
<sequence length="82" mass="9029">MPYTLTSKSQVTVPKAVRKALGVGPGESVDYEVQTDGRVLMFPVKSQARQSENPFLKWVGTGVSGMTTEEILNETRGEGWNR</sequence>
<proteinExistence type="predicted"/>
<feature type="domain" description="SpoVT-AbrB" evidence="2">
    <location>
        <begin position="1"/>
        <end position="46"/>
    </location>
</feature>
<dbReference type="AlphaFoldDB" id="A0A975H2B3"/>
<dbReference type="InterPro" id="IPR007159">
    <property type="entry name" value="SpoVT-AbrB_dom"/>
</dbReference>
<evidence type="ECO:0000259" key="2">
    <source>
        <dbReference type="PROSITE" id="PS51740"/>
    </source>
</evidence>
<dbReference type="Proteomes" id="UP000663903">
    <property type="component" value="Chromosome"/>
</dbReference>
<dbReference type="Gene3D" id="2.10.260.10">
    <property type="match status" value="1"/>
</dbReference>
<reference evidence="3" key="1">
    <citation type="submission" date="2021-03" db="EMBL/GenBank/DDBJ databases">
        <title>Ottowia sp. 27C isolated from the cloaca of a Giant Asian pond turtle (Heosemys grandis).</title>
        <authorList>
            <person name="Spergser J."/>
            <person name="Busse H.-J."/>
        </authorList>
    </citation>
    <scope>NUCLEOTIDE SEQUENCE</scope>
    <source>
        <strain evidence="3">27C</strain>
    </source>
</reference>
<dbReference type="Pfam" id="PF04014">
    <property type="entry name" value="MazE_antitoxin"/>
    <property type="match status" value="1"/>
</dbReference>
<keyword evidence="1" id="KW-0238">DNA-binding</keyword>